<dbReference type="Gene3D" id="1.20.1050.10">
    <property type="match status" value="1"/>
</dbReference>
<dbReference type="Gene3D" id="3.40.30.10">
    <property type="entry name" value="Glutaredoxin"/>
    <property type="match status" value="1"/>
</dbReference>
<evidence type="ECO:0000256" key="1">
    <source>
        <dbReference type="ARBA" id="ARBA00011738"/>
    </source>
</evidence>
<dbReference type="SFLD" id="SFLDS00019">
    <property type="entry name" value="Glutathione_Transferase_(cytos"/>
    <property type="match status" value="1"/>
</dbReference>
<dbReference type="PANTHER" id="PTHR43969:SF9">
    <property type="entry name" value="GLUTATHIONE S TRANSFERASE D10, ISOFORM A-RELATED"/>
    <property type="match status" value="1"/>
</dbReference>
<sequence>MLIDLYGNGASAPCRSVLLTAKTLGVAINMIQTKPMSPDVEKPDFIKMNPQKTVPTLNDNGLYLNESRAIMQYLCNKYAKNDKYYSKVPNERAIVDCRLNFDIGTLYPRFAETYYPVIFFGQPKFDDDKLKRLDDAVEFVESYLEHGYIAGSTLSIADIAVVVTLSTMEAFGHNLEKFPKVLDYMARCKKEIAGYEEINQKGLDFFVGLAGPALEKARQA</sequence>
<feature type="domain" description="GST C-terminal" evidence="3">
    <location>
        <begin position="88"/>
        <end position="205"/>
    </location>
</feature>
<dbReference type="Pfam" id="PF00043">
    <property type="entry name" value="GST_C"/>
    <property type="match status" value="1"/>
</dbReference>
<dbReference type="GO" id="GO:0004364">
    <property type="term" value="F:glutathione transferase activity"/>
    <property type="evidence" value="ECO:0007669"/>
    <property type="project" value="TreeGrafter"/>
</dbReference>
<dbReference type="SFLD" id="SFLDG01153">
    <property type="entry name" value="Main.4:_Theta-like"/>
    <property type="match status" value="1"/>
</dbReference>
<dbReference type="STRING" id="158441.A0A226EHX1"/>
<keyword evidence="5" id="KW-1185">Reference proteome</keyword>
<dbReference type="OMA" id="MFFRQDI"/>
<protein>
    <submittedName>
        <fullName evidence="4">Glutathione S-transferase 1, isoform D</fullName>
    </submittedName>
</protein>
<evidence type="ECO:0000259" key="2">
    <source>
        <dbReference type="PROSITE" id="PS50404"/>
    </source>
</evidence>
<evidence type="ECO:0000313" key="4">
    <source>
        <dbReference type="EMBL" id="OXA56940.1"/>
    </source>
</evidence>
<dbReference type="InterPro" id="IPR010987">
    <property type="entry name" value="Glutathione-S-Trfase_C-like"/>
</dbReference>
<dbReference type="CDD" id="cd03177">
    <property type="entry name" value="GST_C_Delta_Epsilon"/>
    <property type="match status" value="1"/>
</dbReference>
<dbReference type="Pfam" id="PF13417">
    <property type="entry name" value="GST_N_3"/>
    <property type="match status" value="1"/>
</dbReference>
<dbReference type="PROSITE" id="PS50404">
    <property type="entry name" value="GST_NTER"/>
    <property type="match status" value="1"/>
</dbReference>
<dbReference type="InterPro" id="IPR040079">
    <property type="entry name" value="Glutathione_S-Trfase"/>
</dbReference>
<keyword evidence="4" id="KW-0808">Transferase</keyword>
<dbReference type="SUPFAM" id="SSF47616">
    <property type="entry name" value="GST C-terminal domain-like"/>
    <property type="match status" value="1"/>
</dbReference>
<organism evidence="4 5">
    <name type="scientific">Folsomia candida</name>
    <name type="common">Springtail</name>
    <dbReference type="NCBI Taxonomy" id="158441"/>
    <lineage>
        <taxon>Eukaryota</taxon>
        <taxon>Metazoa</taxon>
        <taxon>Ecdysozoa</taxon>
        <taxon>Arthropoda</taxon>
        <taxon>Hexapoda</taxon>
        <taxon>Collembola</taxon>
        <taxon>Entomobryomorpha</taxon>
        <taxon>Isotomoidea</taxon>
        <taxon>Isotomidae</taxon>
        <taxon>Proisotominae</taxon>
        <taxon>Folsomia</taxon>
    </lineage>
</organism>
<dbReference type="GO" id="GO:0006749">
    <property type="term" value="P:glutathione metabolic process"/>
    <property type="evidence" value="ECO:0007669"/>
    <property type="project" value="TreeGrafter"/>
</dbReference>
<dbReference type="SFLD" id="SFLDG00358">
    <property type="entry name" value="Main_(cytGST)"/>
    <property type="match status" value="1"/>
</dbReference>
<dbReference type="PANTHER" id="PTHR43969">
    <property type="entry name" value="GLUTATHIONE S TRANSFERASE D10, ISOFORM A-RELATED"/>
    <property type="match status" value="1"/>
</dbReference>
<name>A0A226EHX1_FOLCA</name>
<accession>A0A226EHX1</accession>
<dbReference type="InterPro" id="IPR036249">
    <property type="entry name" value="Thioredoxin-like_sf"/>
</dbReference>
<dbReference type="InterPro" id="IPR036282">
    <property type="entry name" value="Glutathione-S-Trfase_C_sf"/>
</dbReference>
<comment type="caution">
    <text evidence="4">The sequence shown here is derived from an EMBL/GenBank/DDBJ whole genome shotgun (WGS) entry which is preliminary data.</text>
</comment>
<dbReference type="PROSITE" id="PS50405">
    <property type="entry name" value="GST_CTER"/>
    <property type="match status" value="1"/>
</dbReference>
<dbReference type="InterPro" id="IPR004045">
    <property type="entry name" value="Glutathione_S-Trfase_N"/>
</dbReference>
<dbReference type="EMBL" id="LNIX01000003">
    <property type="protein sequence ID" value="OXA56940.1"/>
    <property type="molecule type" value="Genomic_DNA"/>
</dbReference>
<feature type="domain" description="GST N-terminal" evidence="2">
    <location>
        <begin position="1"/>
        <end position="82"/>
    </location>
</feature>
<dbReference type="OrthoDB" id="2309723at2759"/>
<dbReference type="FunFam" id="1.20.1050.10:FF:000007">
    <property type="entry name" value="Glutathione S-transferase 1-1"/>
    <property type="match status" value="1"/>
</dbReference>
<gene>
    <name evidence="4" type="ORF">Fcan01_06710</name>
</gene>
<dbReference type="AlphaFoldDB" id="A0A226EHX1"/>
<comment type="subunit">
    <text evidence="1">Homodimer.</text>
</comment>
<evidence type="ECO:0000313" key="5">
    <source>
        <dbReference type="Proteomes" id="UP000198287"/>
    </source>
</evidence>
<proteinExistence type="predicted"/>
<evidence type="ECO:0000259" key="3">
    <source>
        <dbReference type="PROSITE" id="PS50405"/>
    </source>
</evidence>
<reference evidence="4 5" key="1">
    <citation type="submission" date="2015-12" db="EMBL/GenBank/DDBJ databases">
        <title>The genome of Folsomia candida.</title>
        <authorList>
            <person name="Faddeeva A."/>
            <person name="Derks M.F."/>
            <person name="Anvar Y."/>
            <person name="Smit S."/>
            <person name="Van Straalen N."/>
            <person name="Roelofs D."/>
        </authorList>
    </citation>
    <scope>NUCLEOTIDE SEQUENCE [LARGE SCALE GENOMIC DNA]</scope>
    <source>
        <strain evidence="4 5">VU population</strain>
        <tissue evidence="4">Whole body</tissue>
    </source>
</reference>
<dbReference type="InterPro" id="IPR004046">
    <property type="entry name" value="GST_C"/>
</dbReference>
<dbReference type="Proteomes" id="UP000198287">
    <property type="component" value="Unassembled WGS sequence"/>
</dbReference>
<dbReference type="SUPFAM" id="SSF52833">
    <property type="entry name" value="Thioredoxin-like"/>
    <property type="match status" value="1"/>
</dbReference>
<dbReference type="FunFam" id="3.40.30.10:FF:000034">
    <property type="entry name" value="glutathione S-transferase 1"/>
    <property type="match status" value="1"/>
</dbReference>